<evidence type="ECO:0000256" key="7">
    <source>
        <dbReference type="ARBA" id="ARBA00022857"/>
    </source>
</evidence>
<proteinExistence type="inferred from homology"/>
<evidence type="ECO:0000256" key="2">
    <source>
        <dbReference type="ARBA" id="ARBA00004994"/>
    </source>
</evidence>
<dbReference type="InterPro" id="IPR008927">
    <property type="entry name" value="6-PGluconate_DH-like_C_sf"/>
</dbReference>
<dbReference type="EC" id="1.1.1.169" evidence="4 11"/>
<dbReference type="Proteomes" id="UP000005388">
    <property type="component" value="Unassembled WGS sequence"/>
</dbReference>
<evidence type="ECO:0000256" key="1">
    <source>
        <dbReference type="ARBA" id="ARBA00002919"/>
    </source>
</evidence>
<dbReference type="UniPathway" id="UPA00028">
    <property type="reaction ID" value="UER00004"/>
</dbReference>
<comment type="similarity">
    <text evidence="3 11">Belongs to the ketopantoate reductase family.</text>
</comment>
<organism evidence="14 15">
    <name type="scientific">Streptococcus urinalis 2285-97</name>
    <dbReference type="NCBI Taxonomy" id="764291"/>
    <lineage>
        <taxon>Bacteria</taxon>
        <taxon>Bacillati</taxon>
        <taxon>Bacillota</taxon>
        <taxon>Bacilli</taxon>
        <taxon>Lactobacillales</taxon>
        <taxon>Streptococcaceae</taxon>
        <taxon>Streptococcus</taxon>
    </lineage>
</organism>
<dbReference type="PANTHER" id="PTHR43765:SF2">
    <property type="entry name" value="2-DEHYDROPANTOATE 2-REDUCTASE"/>
    <property type="match status" value="1"/>
</dbReference>
<dbReference type="Gene3D" id="3.40.50.720">
    <property type="entry name" value="NAD(P)-binding Rossmann-like Domain"/>
    <property type="match status" value="1"/>
</dbReference>
<dbReference type="InterPro" id="IPR036291">
    <property type="entry name" value="NAD(P)-bd_dom_sf"/>
</dbReference>
<evidence type="ECO:0000313" key="15">
    <source>
        <dbReference type="Proteomes" id="UP000005388"/>
    </source>
</evidence>
<dbReference type="STRING" id="764291.STRUR_0983"/>
<keyword evidence="15" id="KW-1185">Reference proteome</keyword>
<evidence type="ECO:0000256" key="6">
    <source>
        <dbReference type="ARBA" id="ARBA00022655"/>
    </source>
</evidence>
<dbReference type="RefSeq" id="WP_006740407.1">
    <property type="nucleotide sequence ID" value="NZ_AEUZ02000001.1"/>
</dbReference>
<dbReference type="AlphaFoldDB" id="G5KFD9"/>
<evidence type="ECO:0000256" key="3">
    <source>
        <dbReference type="ARBA" id="ARBA00007870"/>
    </source>
</evidence>
<dbReference type="SUPFAM" id="SSF48179">
    <property type="entry name" value="6-phosphogluconate dehydrogenase C-terminal domain-like"/>
    <property type="match status" value="1"/>
</dbReference>
<dbReference type="PANTHER" id="PTHR43765">
    <property type="entry name" value="2-DEHYDROPANTOATE 2-REDUCTASE-RELATED"/>
    <property type="match status" value="1"/>
</dbReference>
<comment type="caution">
    <text evidence="14">The sequence shown here is derived from an EMBL/GenBank/DDBJ whole genome shotgun (WGS) entry which is preliminary data.</text>
</comment>
<dbReference type="NCBIfam" id="NF005088">
    <property type="entry name" value="PRK06522.1-2"/>
    <property type="match status" value="1"/>
</dbReference>
<feature type="domain" description="Ketopantoate reductase N-terminal" evidence="12">
    <location>
        <begin position="3"/>
        <end position="150"/>
    </location>
</feature>
<feature type="domain" description="Ketopantoate reductase C-terminal" evidence="13">
    <location>
        <begin position="176"/>
        <end position="301"/>
    </location>
</feature>
<keyword evidence="7 11" id="KW-0521">NADP</keyword>
<dbReference type="GO" id="GO:0005737">
    <property type="term" value="C:cytoplasm"/>
    <property type="evidence" value="ECO:0007669"/>
    <property type="project" value="TreeGrafter"/>
</dbReference>
<comment type="catalytic activity">
    <reaction evidence="10 11">
        <text>(R)-pantoate + NADP(+) = 2-dehydropantoate + NADPH + H(+)</text>
        <dbReference type="Rhea" id="RHEA:16233"/>
        <dbReference type="ChEBI" id="CHEBI:11561"/>
        <dbReference type="ChEBI" id="CHEBI:15378"/>
        <dbReference type="ChEBI" id="CHEBI:15980"/>
        <dbReference type="ChEBI" id="CHEBI:57783"/>
        <dbReference type="ChEBI" id="CHEBI:58349"/>
        <dbReference type="EC" id="1.1.1.169"/>
    </reaction>
</comment>
<evidence type="ECO:0000256" key="5">
    <source>
        <dbReference type="ARBA" id="ARBA00019465"/>
    </source>
</evidence>
<dbReference type="eggNOG" id="COG1893">
    <property type="taxonomic scope" value="Bacteria"/>
</dbReference>
<dbReference type="InterPro" id="IPR050838">
    <property type="entry name" value="Ketopantoate_reductase"/>
</dbReference>
<evidence type="ECO:0000256" key="10">
    <source>
        <dbReference type="ARBA" id="ARBA00048793"/>
    </source>
</evidence>
<dbReference type="GO" id="GO:0050661">
    <property type="term" value="F:NADP binding"/>
    <property type="evidence" value="ECO:0007669"/>
    <property type="project" value="TreeGrafter"/>
</dbReference>
<dbReference type="NCBIfam" id="TIGR00745">
    <property type="entry name" value="apbA_panE"/>
    <property type="match status" value="1"/>
</dbReference>
<reference evidence="14 15" key="1">
    <citation type="journal article" date="2014" name="Int. J. Syst. Evol. Microbiol.">
        <title>Phylogenomics and the dynamic genome evolution of the genus Streptococcus.</title>
        <authorList>
            <consortium name="The Broad Institute Genome Sequencing Platform"/>
            <person name="Richards V.P."/>
            <person name="Palmer S.R."/>
            <person name="Pavinski Bitar P.D."/>
            <person name="Qin X."/>
            <person name="Weinstock G.M."/>
            <person name="Highlander S.K."/>
            <person name="Town C.D."/>
            <person name="Burne R.A."/>
            <person name="Stanhope M.J."/>
        </authorList>
    </citation>
    <scope>NUCLEOTIDE SEQUENCE [LARGE SCALE GENOMIC DNA]</scope>
    <source>
        <strain evidence="14 15">2285-97</strain>
    </source>
</reference>
<evidence type="ECO:0000256" key="8">
    <source>
        <dbReference type="ARBA" id="ARBA00023002"/>
    </source>
</evidence>
<dbReference type="InterPro" id="IPR013752">
    <property type="entry name" value="KPA_reductase"/>
</dbReference>
<dbReference type="InterPro" id="IPR013328">
    <property type="entry name" value="6PGD_dom2"/>
</dbReference>
<dbReference type="Pfam" id="PF08546">
    <property type="entry name" value="ApbA_C"/>
    <property type="match status" value="1"/>
</dbReference>
<evidence type="ECO:0000259" key="12">
    <source>
        <dbReference type="Pfam" id="PF02558"/>
    </source>
</evidence>
<comment type="pathway">
    <text evidence="2 11">Cofactor biosynthesis; (R)-pantothenate biosynthesis; (R)-pantoate from 3-methyl-2-oxobutanoate: step 2/2.</text>
</comment>
<evidence type="ECO:0000259" key="13">
    <source>
        <dbReference type="Pfam" id="PF08546"/>
    </source>
</evidence>
<dbReference type="GO" id="GO:0008677">
    <property type="term" value="F:2-dehydropantoate 2-reductase activity"/>
    <property type="evidence" value="ECO:0007669"/>
    <property type="project" value="UniProtKB-EC"/>
</dbReference>
<keyword evidence="8 11" id="KW-0560">Oxidoreductase</keyword>
<dbReference type="SUPFAM" id="SSF51735">
    <property type="entry name" value="NAD(P)-binding Rossmann-fold domains"/>
    <property type="match status" value="1"/>
</dbReference>
<evidence type="ECO:0000256" key="11">
    <source>
        <dbReference type="RuleBase" id="RU362068"/>
    </source>
</evidence>
<accession>G5KFD9</accession>
<evidence type="ECO:0000256" key="4">
    <source>
        <dbReference type="ARBA" id="ARBA00013014"/>
    </source>
</evidence>
<dbReference type="InterPro" id="IPR003710">
    <property type="entry name" value="ApbA"/>
</dbReference>
<dbReference type="InterPro" id="IPR013332">
    <property type="entry name" value="KPR_N"/>
</dbReference>
<evidence type="ECO:0000256" key="9">
    <source>
        <dbReference type="ARBA" id="ARBA00032024"/>
    </source>
</evidence>
<gene>
    <name evidence="14" type="ORF">STRUR_0983</name>
</gene>
<dbReference type="Pfam" id="PF02558">
    <property type="entry name" value="ApbA"/>
    <property type="match status" value="1"/>
</dbReference>
<protein>
    <recommendedName>
        <fullName evidence="5 11">2-dehydropantoate 2-reductase</fullName>
        <ecNumber evidence="4 11">1.1.1.169</ecNumber>
    </recommendedName>
    <alternativeName>
        <fullName evidence="9 11">Ketopantoate reductase</fullName>
    </alternativeName>
</protein>
<dbReference type="EMBL" id="AEUZ02000001">
    <property type="protein sequence ID" value="EHJ57711.1"/>
    <property type="molecule type" value="Genomic_DNA"/>
</dbReference>
<dbReference type="GO" id="GO:0015940">
    <property type="term" value="P:pantothenate biosynthetic process"/>
    <property type="evidence" value="ECO:0007669"/>
    <property type="project" value="UniProtKB-UniPathway"/>
</dbReference>
<evidence type="ECO:0000313" key="14">
    <source>
        <dbReference type="EMBL" id="EHJ57711.1"/>
    </source>
</evidence>
<dbReference type="Gene3D" id="1.10.1040.10">
    <property type="entry name" value="N-(1-d-carboxylethyl)-l-norvaline Dehydrogenase, domain 2"/>
    <property type="match status" value="1"/>
</dbReference>
<sequence length="307" mass="34006">MLVYIAGSGAMGCRFGYQISKTNHQVILLDNWEDHIKAIQENGLKITGDVEETVKLPIMKPTEATTEADLIILFTKAMQLPQMLQDIKGIIGKETKVLCLLNGLGHADVIRQYIPEQKILMGVTIWTAGLKGPGHAHLEGEGGLHLQSMDPSNKDAGYQVAEMLTEAKLAATYDENVLPNIWRKACVNGTMNSTCALLDCTIGQVFASEYGLALVKEIIHEFVRVGIAEGVDLNEEEIVKYVMEISKKASHHYPSMHQDLVQNHRLTEIDYLNGAVAKKAEKFGFETPYCQMITQMIHAKESILGIK</sequence>
<name>G5KFD9_9STRE</name>
<comment type="function">
    <text evidence="1 11">Catalyzes the NADPH-dependent reduction of ketopantoate into pantoic acid.</text>
</comment>
<keyword evidence="6 11" id="KW-0566">Pantothenate biosynthesis</keyword>